<sequence>MIFNDKKITTKPKEEVISLRSNISKQEYQRVPMNVGGEMLDAAWLNNLRENNKTKKIYDSDPFVEVYQFRENFYGFLTDLLDGDNNYVWMYLIVGPEKAMLIDTSFGLGRLKDLVDEISGGKEVIVVNTHCSCDHSYGNCQFEKAYGHVDLVDDMNWKQNPGIWDYLFDEDGKSIWVDFEREDLIPFKKYEFIGVQDGHVFQLGGDYDVELVWLPGHQPGHAGYLDKKNRILIAGDAVCGGGVGLSGGSDFFADEHHARDKFQGSNIPSEDSRRTVTAYRDGLVRVSERMDEFDYIFGGHGTNDIDKNIIPSIIETCNKIIADPDCYDYKNGDRLQKMVPGWASIGYFENGV</sequence>
<accession>A0ABS6D7L9</accession>
<protein>
    <submittedName>
        <fullName evidence="2">MBL fold metallo-hydrolase</fullName>
    </submittedName>
</protein>
<dbReference type="RefSeq" id="WP_216244234.1">
    <property type="nucleotide sequence ID" value="NZ_JABACJ020000020.1"/>
</dbReference>
<name>A0ABS6D7L9_9FIRM</name>
<proteinExistence type="predicted"/>
<dbReference type="PANTHER" id="PTHR42951">
    <property type="entry name" value="METALLO-BETA-LACTAMASE DOMAIN-CONTAINING"/>
    <property type="match status" value="1"/>
</dbReference>
<dbReference type="SMART" id="SM00849">
    <property type="entry name" value="Lactamase_B"/>
    <property type="match status" value="1"/>
</dbReference>
<dbReference type="EMBL" id="JABACJ020000020">
    <property type="protein sequence ID" value="MBU3877610.1"/>
    <property type="molecule type" value="Genomic_DNA"/>
</dbReference>
<keyword evidence="3" id="KW-1185">Reference proteome</keyword>
<organism evidence="2 3">
    <name type="scientific">Faecalicatena faecalis</name>
    <dbReference type="NCBI Taxonomy" id="2726362"/>
    <lineage>
        <taxon>Bacteria</taxon>
        <taxon>Bacillati</taxon>
        <taxon>Bacillota</taxon>
        <taxon>Clostridia</taxon>
        <taxon>Lachnospirales</taxon>
        <taxon>Lachnospiraceae</taxon>
        <taxon>Faecalicatena</taxon>
    </lineage>
</organism>
<evidence type="ECO:0000313" key="3">
    <source>
        <dbReference type="Proteomes" id="UP000723714"/>
    </source>
</evidence>
<dbReference type="Proteomes" id="UP000723714">
    <property type="component" value="Unassembled WGS sequence"/>
</dbReference>
<dbReference type="Pfam" id="PF00753">
    <property type="entry name" value="Lactamase_B"/>
    <property type="match status" value="1"/>
</dbReference>
<dbReference type="InterPro" id="IPR001279">
    <property type="entry name" value="Metallo-B-lactamas"/>
</dbReference>
<dbReference type="InterPro" id="IPR050855">
    <property type="entry name" value="NDM-1-like"/>
</dbReference>
<evidence type="ECO:0000259" key="1">
    <source>
        <dbReference type="SMART" id="SM00849"/>
    </source>
</evidence>
<evidence type="ECO:0000313" key="2">
    <source>
        <dbReference type="EMBL" id="MBU3877610.1"/>
    </source>
</evidence>
<dbReference type="PANTHER" id="PTHR42951:SF4">
    <property type="entry name" value="ACYL-COENZYME A THIOESTERASE MBLAC2"/>
    <property type="match status" value="1"/>
</dbReference>
<comment type="caution">
    <text evidence="2">The sequence shown here is derived from an EMBL/GenBank/DDBJ whole genome shotgun (WGS) entry which is preliminary data.</text>
</comment>
<reference evidence="2 3" key="1">
    <citation type="submission" date="2021-06" db="EMBL/GenBank/DDBJ databases">
        <title>Faecalicatena sp. nov. isolated from porcine feces.</title>
        <authorList>
            <person name="Oh B.S."/>
            <person name="Lee J.H."/>
        </authorList>
    </citation>
    <scope>NUCLEOTIDE SEQUENCE [LARGE SCALE GENOMIC DNA]</scope>
    <source>
        <strain evidence="2 3">AGMB00832</strain>
    </source>
</reference>
<gene>
    <name evidence="2" type="ORF">HGO97_017545</name>
</gene>
<feature type="domain" description="Metallo-beta-lactamase" evidence="1">
    <location>
        <begin position="87"/>
        <end position="300"/>
    </location>
</feature>